<dbReference type="AlphaFoldDB" id="T2GAJ0"/>
<sequence length="139" mass="14150">MKSRLSIFAMLLLLGLAFAMPALAMQHRGGHGQGSGCGMMAGNATDPEALAKFKQFQDETTALRRSLAADATELEAVLSAQNPDTAKARLLREKIFDTHQKLRDAAEKAGIAGGMGGCGGMMGGGCGGGGCGGMGKGCM</sequence>
<reference evidence="3" key="2">
    <citation type="submission" date="2013-07" db="EMBL/GenBank/DDBJ databases">
        <authorList>
            <person name="Morais-Silva F.O."/>
            <person name="Rezende A.M."/>
            <person name="Pimentel C."/>
            <person name="Resende D.M."/>
            <person name="Santos C.I."/>
            <person name="Clemente C."/>
            <person name="de Oliveira L.M."/>
            <person name="da Silva S.M."/>
            <person name="Costa D.A."/>
            <person name="Varela-Raposo A."/>
            <person name="Horacio E.C.A."/>
            <person name="Matos M."/>
            <person name="Flores O."/>
            <person name="Ruiz J.C."/>
            <person name="Rodrigues-Pousada C."/>
        </authorList>
    </citation>
    <scope>NUCLEOTIDE SEQUENCE [LARGE SCALE GENOMIC DNA]</scope>
    <source>
        <strain evidence="3">ATCC 19364 / DSM 1382 / NCIMB 9332 / VKM B-1759</strain>
    </source>
</reference>
<organism evidence="2 3">
    <name type="scientific">Megalodesulfovibrio gigas (strain ATCC 19364 / DSM 1382 / NCIMB 9332 / VKM B-1759)</name>
    <name type="common">Desulfovibrio gigas</name>
    <dbReference type="NCBI Taxonomy" id="1121448"/>
    <lineage>
        <taxon>Bacteria</taxon>
        <taxon>Pseudomonadati</taxon>
        <taxon>Thermodesulfobacteriota</taxon>
        <taxon>Desulfovibrionia</taxon>
        <taxon>Desulfovibrionales</taxon>
        <taxon>Desulfovibrionaceae</taxon>
        <taxon>Megalodesulfovibrio</taxon>
    </lineage>
</organism>
<reference evidence="2 3" key="1">
    <citation type="journal article" date="2013" name="J. Bacteriol.">
        <title>Roles of HynAB and Ech, the only two hydrogenases found in the model sulfate reducer Desulfovibrio gigas.</title>
        <authorList>
            <person name="Morais-Silva F.O."/>
            <person name="Santos C.I."/>
            <person name="Rodrigues R."/>
            <person name="Pereira I.A."/>
            <person name="Rodrigues-Pousada C."/>
        </authorList>
    </citation>
    <scope>NUCLEOTIDE SEQUENCE [LARGE SCALE GENOMIC DNA]</scope>
    <source>
        <strain evidence="3">ATCC 19364 / DSM 1382 / NCIMB 9332 / VKM B-1759</strain>
    </source>
</reference>
<dbReference type="RefSeq" id="WP_021759687.1">
    <property type="nucleotide sequence ID" value="NC_022444.1"/>
</dbReference>
<proteinExistence type="predicted"/>
<dbReference type="PATRIC" id="fig|1121448.10.peg.1064"/>
<dbReference type="Proteomes" id="UP000016587">
    <property type="component" value="Chromosome"/>
</dbReference>
<dbReference type="EMBL" id="CP006585">
    <property type="protein sequence ID" value="AGW12937.1"/>
    <property type="molecule type" value="Genomic_DNA"/>
</dbReference>
<name>T2GAJ0_MEGG1</name>
<evidence type="ECO:0000256" key="1">
    <source>
        <dbReference type="SAM" id="SignalP"/>
    </source>
</evidence>
<evidence type="ECO:0000313" key="2">
    <source>
        <dbReference type="EMBL" id="AGW12937.1"/>
    </source>
</evidence>
<gene>
    <name evidence="2" type="ORF">DGI_1062</name>
</gene>
<evidence type="ECO:0000313" key="3">
    <source>
        <dbReference type="Proteomes" id="UP000016587"/>
    </source>
</evidence>
<feature type="chain" id="PRO_5004588202" evidence="1">
    <location>
        <begin position="25"/>
        <end position="139"/>
    </location>
</feature>
<dbReference type="Gene3D" id="1.20.120.1490">
    <property type="match status" value="1"/>
</dbReference>
<keyword evidence="1" id="KW-0732">Signal</keyword>
<dbReference type="eggNOG" id="ENOG5033IFY">
    <property type="taxonomic scope" value="Bacteria"/>
</dbReference>
<dbReference type="KEGG" id="dgg:DGI_1062"/>
<feature type="signal peptide" evidence="1">
    <location>
        <begin position="1"/>
        <end position="24"/>
    </location>
</feature>
<keyword evidence="3" id="KW-1185">Reference proteome</keyword>
<dbReference type="STRING" id="1121448.DGI_1062"/>
<protein>
    <submittedName>
        <fullName evidence="2">Putative zinc-resistance associated protein</fullName>
    </submittedName>
</protein>
<dbReference type="HOGENOM" id="CLU_1841890_0_0_7"/>
<accession>T2GAJ0</accession>